<evidence type="ECO:0000256" key="6">
    <source>
        <dbReference type="SAM" id="MobiDB-lite"/>
    </source>
</evidence>
<feature type="domain" description="UBA" evidence="7">
    <location>
        <begin position="365"/>
        <end position="406"/>
    </location>
</feature>
<dbReference type="AlphaFoldDB" id="A0A8H7S639"/>
<evidence type="ECO:0000256" key="1">
    <source>
        <dbReference type="ARBA" id="ARBA00022737"/>
    </source>
</evidence>
<keyword evidence="2 5" id="KW-0227">DNA damage</keyword>
<evidence type="ECO:0000256" key="2">
    <source>
        <dbReference type="ARBA" id="ARBA00022763"/>
    </source>
</evidence>
<dbReference type="GO" id="GO:0003684">
    <property type="term" value="F:damaged DNA binding"/>
    <property type="evidence" value="ECO:0007669"/>
    <property type="project" value="UniProtKB-UniRule"/>
</dbReference>
<evidence type="ECO:0000259" key="8">
    <source>
        <dbReference type="PROSITE" id="PS50053"/>
    </source>
</evidence>
<dbReference type="PROSITE" id="PS50030">
    <property type="entry name" value="UBA"/>
    <property type="match status" value="2"/>
</dbReference>
<keyword evidence="10" id="KW-1185">Reference proteome</keyword>
<feature type="domain" description="Ubiquitin-like" evidence="8">
    <location>
        <begin position="4"/>
        <end position="79"/>
    </location>
</feature>
<name>A0A8H7S639_9FUNG</name>
<keyword evidence="1" id="KW-0677">Repeat</keyword>
<dbReference type="InterPro" id="IPR015940">
    <property type="entry name" value="UBA"/>
</dbReference>
<dbReference type="SMART" id="SM00727">
    <property type="entry name" value="STI1"/>
    <property type="match status" value="1"/>
</dbReference>
<feature type="compositionally biased region" description="Low complexity" evidence="6">
    <location>
        <begin position="78"/>
        <end position="90"/>
    </location>
</feature>
<dbReference type="SMART" id="SM00213">
    <property type="entry name" value="UBQ"/>
    <property type="match status" value="1"/>
</dbReference>
<dbReference type="SUPFAM" id="SSF54236">
    <property type="entry name" value="Ubiquitin-like"/>
    <property type="match status" value="1"/>
</dbReference>
<dbReference type="Pfam" id="PF09280">
    <property type="entry name" value="XPC-binding"/>
    <property type="match status" value="1"/>
</dbReference>
<comment type="similarity">
    <text evidence="5">Belongs to the RAD23 family.</text>
</comment>
<dbReference type="GO" id="GO:0031593">
    <property type="term" value="F:polyubiquitin modification-dependent protein binding"/>
    <property type="evidence" value="ECO:0007669"/>
    <property type="project" value="UniProtKB-UniRule"/>
</dbReference>
<dbReference type="Pfam" id="PF00627">
    <property type="entry name" value="UBA"/>
    <property type="match status" value="2"/>
</dbReference>
<reference evidence="9 10" key="1">
    <citation type="submission" date="2020-12" db="EMBL/GenBank/DDBJ databases">
        <title>Metabolic potential, ecology and presence of endohyphal bacteria is reflected in genomic diversity of Mucoromycotina.</title>
        <authorList>
            <person name="Muszewska A."/>
            <person name="Okrasinska A."/>
            <person name="Steczkiewicz K."/>
            <person name="Drgas O."/>
            <person name="Orlowska M."/>
            <person name="Perlinska-Lenart U."/>
            <person name="Aleksandrzak-Piekarczyk T."/>
            <person name="Szatraj K."/>
            <person name="Zielenkiewicz U."/>
            <person name="Pilsyk S."/>
            <person name="Malc E."/>
            <person name="Mieczkowski P."/>
            <person name="Kruszewska J.S."/>
            <person name="Biernat P."/>
            <person name="Pawlowska J."/>
        </authorList>
    </citation>
    <scope>NUCLEOTIDE SEQUENCE [LARGE SCALE GENOMIC DNA]</scope>
    <source>
        <strain evidence="9 10">CBS 142.35</strain>
    </source>
</reference>
<evidence type="ECO:0000256" key="3">
    <source>
        <dbReference type="ARBA" id="ARBA00023204"/>
    </source>
</evidence>
<dbReference type="FunFam" id="1.10.8.10:FF:000003">
    <property type="entry name" value="UV excision repair protein RAD23 homolog"/>
    <property type="match status" value="1"/>
</dbReference>
<dbReference type="Gene3D" id="3.10.20.90">
    <property type="entry name" value="Phosphatidylinositol 3-kinase Catalytic Subunit, Chain A, domain 1"/>
    <property type="match status" value="1"/>
</dbReference>
<evidence type="ECO:0000256" key="5">
    <source>
        <dbReference type="RuleBase" id="RU367049"/>
    </source>
</evidence>
<dbReference type="PANTHER" id="PTHR10621">
    <property type="entry name" value="UV EXCISION REPAIR PROTEIN RAD23"/>
    <property type="match status" value="1"/>
</dbReference>
<evidence type="ECO:0000259" key="7">
    <source>
        <dbReference type="PROSITE" id="PS50030"/>
    </source>
</evidence>
<keyword evidence="5" id="KW-0963">Cytoplasm</keyword>
<dbReference type="GO" id="GO:0070628">
    <property type="term" value="F:proteasome binding"/>
    <property type="evidence" value="ECO:0007669"/>
    <property type="project" value="TreeGrafter"/>
</dbReference>
<organism evidence="9 10">
    <name type="scientific">Circinella minor</name>
    <dbReference type="NCBI Taxonomy" id="1195481"/>
    <lineage>
        <taxon>Eukaryota</taxon>
        <taxon>Fungi</taxon>
        <taxon>Fungi incertae sedis</taxon>
        <taxon>Mucoromycota</taxon>
        <taxon>Mucoromycotina</taxon>
        <taxon>Mucoromycetes</taxon>
        <taxon>Mucorales</taxon>
        <taxon>Lichtheimiaceae</taxon>
        <taxon>Circinella</taxon>
    </lineage>
</organism>
<dbReference type="InterPro" id="IPR015360">
    <property type="entry name" value="XPC-bd"/>
</dbReference>
<dbReference type="GO" id="GO:0043161">
    <property type="term" value="P:proteasome-mediated ubiquitin-dependent protein catabolic process"/>
    <property type="evidence" value="ECO:0007669"/>
    <property type="project" value="UniProtKB-UniRule"/>
</dbReference>
<protein>
    <recommendedName>
        <fullName evidence="5">UV excision repair protein RAD23</fullName>
    </recommendedName>
</protein>
<dbReference type="NCBIfam" id="TIGR00601">
    <property type="entry name" value="rad23"/>
    <property type="match status" value="1"/>
</dbReference>
<evidence type="ECO:0000256" key="4">
    <source>
        <dbReference type="ARBA" id="ARBA00023242"/>
    </source>
</evidence>
<dbReference type="CDD" id="cd01805">
    <property type="entry name" value="Ubl_Rad23"/>
    <property type="match status" value="1"/>
</dbReference>
<dbReference type="InterPro" id="IPR036353">
    <property type="entry name" value="XPC-bd_sf"/>
</dbReference>
<feature type="compositionally biased region" description="Gly residues" evidence="6">
    <location>
        <begin position="277"/>
        <end position="286"/>
    </location>
</feature>
<dbReference type="InterPro" id="IPR004806">
    <property type="entry name" value="Rad23"/>
</dbReference>
<dbReference type="SUPFAM" id="SSF46934">
    <property type="entry name" value="UBA-like"/>
    <property type="match status" value="2"/>
</dbReference>
<dbReference type="FunFam" id="3.10.20.90:FF:000254">
    <property type="entry name" value="UV excision repair protein Rad23"/>
    <property type="match status" value="1"/>
</dbReference>
<dbReference type="PROSITE" id="PS50053">
    <property type="entry name" value="UBIQUITIN_2"/>
    <property type="match status" value="1"/>
</dbReference>
<comment type="subcellular location">
    <subcellularLocation>
        <location evidence="5">Nucleus</location>
    </subcellularLocation>
    <subcellularLocation>
        <location evidence="5">Cytoplasm</location>
    </subcellularLocation>
</comment>
<dbReference type="InterPro" id="IPR009060">
    <property type="entry name" value="UBA-like_sf"/>
</dbReference>
<keyword evidence="3 5" id="KW-0234">DNA repair</keyword>
<dbReference type="GO" id="GO:0006289">
    <property type="term" value="P:nucleotide-excision repair"/>
    <property type="evidence" value="ECO:0007669"/>
    <property type="project" value="UniProtKB-UniRule"/>
</dbReference>
<dbReference type="SMART" id="SM00165">
    <property type="entry name" value="UBA"/>
    <property type="match status" value="2"/>
</dbReference>
<dbReference type="Gene3D" id="1.10.10.540">
    <property type="entry name" value="XPC-binding domain"/>
    <property type="match status" value="1"/>
</dbReference>
<dbReference type="GO" id="GO:0005654">
    <property type="term" value="C:nucleoplasm"/>
    <property type="evidence" value="ECO:0007669"/>
    <property type="project" value="TreeGrafter"/>
</dbReference>
<dbReference type="Proteomes" id="UP000646827">
    <property type="component" value="Unassembled WGS sequence"/>
</dbReference>
<evidence type="ECO:0000313" key="9">
    <source>
        <dbReference type="EMBL" id="KAG2223450.1"/>
    </source>
</evidence>
<feature type="region of interest" description="Disordered" evidence="6">
    <location>
        <begin position="214"/>
        <end position="291"/>
    </location>
</feature>
<dbReference type="Pfam" id="PF00240">
    <property type="entry name" value="ubiquitin"/>
    <property type="match status" value="1"/>
</dbReference>
<dbReference type="InterPro" id="IPR000626">
    <property type="entry name" value="Ubiquitin-like_dom"/>
</dbReference>
<feature type="compositionally biased region" description="Low complexity" evidence="6">
    <location>
        <begin position="266"/>
        <end position="276"/>
    </location>
</feature>
<dbReference type="PANTHER" id="PTHR10621:SF0">
    <property type="entry name" value="UV EXCISION REPAIR PROTEIN RAD23"/>
    <property type="match status" value="1"/>
</dbReference>
<accession>A0A8H7S639</accession>
<gene>
    <name evidence="9" type="ORF">INT45_001198</name>
</gene>
<dbReference type="GO" id="GO:0005829">
    <property type="term" value="C:cytosol"/>
    <property type="evidence" value="ECO:0007669"/>
    <property type="project" value="TreeGrafter"/>
</dbReference>
<feature type="region of interest" description="Disordered" evidence="6">
    <location>
        <begin position="78"/>
        <end position="162"/>
    </location>
</feature>
<dbReference type="EMBL" id="JAEPRB010000060">
    <property type="protein sequence ID" value="KAG2223450.1"/>
    <property type="molecule type" value="Genomic_DNA"/>
</dbReference>
<dbReference type="CDD" id="cd14281">
    <property type="entry name" value="UBA2_Rad23_like"/>
    <property type="match status" value="1"/>
</dbReference>
<dbReference type="GO" id="GO:0043130">
    <property type="term" value="F:ubiquitin binding"/>
    <property type="evidence" value="ECO:0007669"/>
    <property type="project" value="UniProtKB-UniRule"/>
</dbReference>
<keyword evidence="4 5" id="KW-0539">Nucleus</keyword>
<comment type="function">
    <text evidence="5">Multiubiquitin chain receptor involved in modulation of proteasomal degradation. Involved in nucleotide excision repair.</text>
</comment>
<dbReference type="Gene3D" id="1.10.8.10">
    <property type="entry name" value="DNA helicase RuvA subunit, C-terminal domain"/>
    <property type="match status" value="2"/>
</dbReference>
<dbReference type="InterPro" id="IPR029071">
    <property type="entry name" value="Ubiquitin-like_domsf"/>
</dbReference>
<feature type="domain" description="UBA" evidence="7">
    <location>
        <begin position="166"/>
        <end position="206"/>
    </location>
</feature>
<dbReference type="SUPFAM" id="SSF101238">
    <property type="entry name" value="XPC-binding domain"/>
    <property type="match status" value="1"/>
</dbReference>
<feature type="compositionally biased region" description="Low complexity" evidence="6">
    <location>
        <begin position="216"/>
        <end position="254"/>
    </location>
</feature>
<dbReference type="OrthoDB" id="419317at2759"/>
<dbReference type="FunFam" id="1.10.8.10:FF:000002">
    <property type="entry name" value="UV excision repair protein RAD23 homolog"/>
    <property type="match status" value="1"/>
</dbReference>
<feature type="compositionally biased region" description="Low complexity" evidence="6">
    <location>
        <begin position="97"/>
        <end position="153"/>
    </location>
</feature>
<sequence>MVAMQLNIKTLQQKQFKLDVESTDTILSVKEKIQESQGHDVSQQKLIYSGKILTDDKKVEECNINEKGFLVLMVSKPKNTGSSSSSAAATPKKESAPTETKTTPLSTTPATPSAQPATPATANTTESTTTPTTTTTTNTTNTTTTAAAATDSATTRDTRDDLVTGDQYESVIQNMMEMGFERDQIKRALRASFNNPERAVEYLFNGIPENLLAEEQQQQQQQHQNTQNTTTQESLSPSQQEPTSNTTTTPTSPSAGGGQPQNLFTAAQQQAQQQQPRGGGGGGGEGVDFSQLRNTPHFQQLRQLVQSNPAMLQPLLQQLGAANPELLRQINADPQSFFQMLMEGVDDTEGGQGDVPQGSQVIQVTQEEKEAIDRLEGLGFGRAQAIEAYFACDKNEELAANYLFDNGADDFE</sequence>
<proteinExistence type="inferred from homology"/>
<dbReference type="PRINTS" id="PR01839">
    <property type="entry name" value="RAD23PROTEIN"/>
</dbReference>
<comment type="caution">
    <text evidence="9">The sequence shown here is derived from an EMBL/GenBank/DDBJ whole genome shotgun (WGS) entry which is preliminary data.</text>
</comment>
<dbReference type="InterPro" id="IPR006636">
    <property type="entry name" value="STI1_HS-bd"/>
</dbReference>
<evidence type="ECO:0000313" key="10">
    <source>
        <dbReference type="Proteomes" id="UP000646827"/>
    </source>
</evidence>